<reference evidence="3 4" key="1">
    <citation type="submission" date="2019-08" db="EMBL/GenBank/DDBJ databases">
        <title>Arthrobacter sp. nov., isolated from plateau pika and Tibetan wild ass.</title>
        <authorList>
            <person name="Ge Y."/>
        </authorList>
    </citation>
    <scope>NUCLEOTIDE SEQUENCE [LARGE SCALE GENOMIC DNA]</scope>
    <source>
        <strain evidence="3 4">785</strain>
    </source>
</reference>
<dbReference type="Proteomes" id="UP000326852">
    <property type="component" value="Unassembled WGS sequence"/>
</dbReference>
<accession>A0A5N6MUB6</accession>
<dbReference type="RefSeq" id="WP_152270987.1">
    <property type="nucleotide sequence ID" value="NZ_VTFX01000001.1"/>
</dbReference>
<protein>
    <submittedName>
        <fullName evidence="3">Cyclase</fullName>
    </submittedName>
</protein>
<dbReference type="PANTHER" id="PTHR33824:SF7">
    <property type="entry name" value="POLYKETIDE CYCLASE_DEHYDRASE AND LIPID TRANSPORT SUPERFAMILY PROTEIN"/>
    <property type="match status" value="1"/>
</dbReference>
<evidence type="ECO:0000313" key="3">
    <source>
        <dbReference type="EMBL" id="KAD4059698.1"/>
    </source>
</evidence>
<dbReference type="AlphaFoldDB" id="A0A5N6MUB6"/>
<organism evidence="3 4">
    <name type="scientific">Arthrobacter yangruifuii</name>
    <dbReference type="NCBI Taxonomy" id="2606616"/>
    <lineage>
        <taxon>Bacteria</taxon>
        <taxon>Bacillati</taxon>
        <taxon>Actinomycetota</taxon>
        <taxon>Actinomycetes</taxon>
        <taxon>Micrococcales</taxon>
        <taxon>Micrococcaceae</taxon>
        <taxon>Arthrobacter</taxon>
    </lineage>
</organism>
<dbReference type="InterPro" id="IPR005031">
    <property type="entry name" value="COQ10_START"/>
</dbReference>
<keyword evidence="4" id="KW-1185">Reference proteome</keyword>
<dbReference type="SUPFAM" id="SSF55961">
    <property type="entry name" value="Bet v1-like"/>
    <property type="match status" value="1"/>
</dbReference>
<dbReference type="InterPro" id="IPR023393">
    <property type="entry name" value="START-like_dom_sf"/>
</dbReference>
<gene>
    <name evidence="3" type="ORF">GD627_00895</name>
</gene>
<dbReference type="CDD" id="cd07817">
    <property type="entry name" value="SRPBCC_8"/>
    <property type="match status" value="1"/>
</dbReference>
<feature type="region of interest" description="Disordered" evidence="1">
    <location>
        <begin position="140"/>
        <end position="196"/>
    </location>
</feature>
<feature type="domain" description="Coenzyme Q-binding protein COQ10 START" evidence="2">
    <location>
        <begin position="10"/>
        <end position="130"/>
    </location>
</feature>
<comment type="caution">
    <text evidence="3">The sequence shown here is derived from an EMBL/GenBank/DDBJ whole genome shotgun (WGS) entry which is preliminary data.</text>
</comment>
<name>A0A5N6MUB6_9MICC</name>
<dbReference type="InterPro" id="IPR047137">
    <property type="entry name" value="ORF3"/>
</dbReference>
<feature type="compositionally biased region" description="Low complexity" evidence="1">
    <location>
        <begin position="150"/>
        <end position="181"/>
    </location>
</feature>
<dbReference type="Gene3D" id="3.30.530.20">
    <property type="match status" value="1"/>
</dbReference>
<evidence type="ECO:0000256" key="1">
    <source>
        <dbReference type="SAM" id="MobiDB-lite"/>
    </source>
</evidence>
<evidence type="ECO:0000313" key="4">
    <source>
        <dbReference type="Proteomes" id="UP000326852"/>
    </source>
</evidence>
<dbReference type="PANTHER" id="PTHR33824">
    <property type="entry name" value="POLYKETIDE CYCLASE/DEHYDRASE AND LIPID TRANSPORT SUPERFAMILY PROTEIN"/>
    <property type="match status" value="1"/>
</dbReference>
<sequence length="196" mass="21093">MTTVEESINVSVPVTTAYNQWTQFESFPQFMGGVISITQLSDTTTHWVTKVAGVEREFDTEITEQHPDERVAWKSTDGKSHAGVVTFHRLGDSETRVSVQLDWDPENFIEKLGSVVGADDRQVKSDLTRFKEFIESRAAETGSWRGNVQAPGNAATGGPAPAATGPTSTATERLAAAPEADPAMDDPESGGPRAGL</sequence>
<dbReference type="Pfam" id="PF03364">
    <property type="entry name" value="Polyketide_cyc"/>
    <property type="match status" value="1"/>
</dbReference>
<evidence type="ECO:0000259" key="2">
    <source>
        <dbReference type="Pfam" id="PF03364"/>
    </source>
</evidence>
<proteinExistence type="predicted"/>
<dbReference type="EMBL" id="VTFX01000001">
    <property type="protein sequence ID" value="KAD4059698.1"/>
    <property type="molecule type" value="Genomic_DNA"/>
</dbReference>